<proteinExistence type="predicted"/>
<accession>A0A420Y1P2</accession>
<reference evidence="1 2" key="1">
    <citation type="submission" date="2018-08" db="EMBL/GenBank/DDBJ databases">
        <title>Draft genome of the lignicolous fungus Coniochaeta pulveracea.</title>
        <authorList>
            <person name="Borstlap C.J."/>
            <person name="De Witt R.N."/>
            <person name="Botha A."/>
            <person name="Volschenk H."/>
        </authorList>
    </citation>
    <scope>NUCLEOTIDE SEQUENCE [LARGE SCALE GENOMIC DNA]</scope>
    <source>
        <strain evidence="1 2">CAB683</strain>
    </source>
</reference>
<dbReference type="EMBL" id="QVQW01000067">
    <property type="protein sequence ID" value="RKU41806.1"/>
    <property type="molecule type" value="Genomic_DNA"/>
</dbReference>
<name>A0A420Y1P2_9PEZI</name>
<dbReference type="Proteomes" id="UP000275385">
    <property type="component" value="Unassembled WGS sequence"/>
</dbReference>
<evidence type="ECO:0000313" key="2">
    <source>
        <dbReference type="Proteomes" id="UP000275385"/>
    </source>
</evidence>
<sequence>MAHAALAALELNNYPIVEITSRAGLLDEDHEIADDLIHLSARKNQQHIPLLTEDIRNIFLDEMFNGWTTIWTPAKPDSPPPSEYIIDKSVGPRCDGFPTHLRMIVDSKTLTVRYHYYDTDGNGLGTHSGQASPYVAMDIQPSIKHLLAIWGKWNTVMVPRMRQYNLALTLYWARKRLLRRMVLRKNLE</sequence>
<protein>
    <submittedName>
        <fullName evidence="1">Uncharacterized protein</fullName>
    </submittedName>
</protein>
<keyword evidence="2" id="KW-1185">Reference proteome</keyword>
<organism evidence="1 2">
    <name type="scientific">Coniochaeta pulveracea</name>
    <dbReference type="NCBI Taxonomy" id="177199"/>
    <lineage>
        <taxon>Eukaryota</taxon>
        <taxon>Fungi</taxon>
        <taxon>Dikarya</taxon>
        <taxon>Ascomycota</taxon>
        <taxon>Pezizomycotina</taxon>
        <taxon>Sordariomycetes</taxon>
        <taxon>Sordariomycetidae</taxon>
        <taxon>Coniochaetales</taxon>
        <taxon>Coniochaetaceae</taxon>
        <taxon>Coniochaeta</taxon>
    </lineage>
</organism>
<dbReference type="AlphaFoldDB" id="A0A420Y1P2"/>
<evidence type="ECO:0000313" key="1">
    <source>
        <dbReference type="EMBL" id="RKU41806.1"/>
    </source>
</evidence>
<gene>
    <name evidence="1" type="ORF">DL546_002473</name>
</gene>
<comment type="caution">
    <text evidence="1">The sequence shown here is derived from an EMBL/GenBank/DDBJ whole genome shotgun (WGS) entry which is preliminary data.</text>
</comment>